<proteinExistence type="predicted"/>
<protein>
    <submittedName>
        <fullName evidence="1">Uncharacterized protein</fullName>
    </submittedName>
</protein>
<dbReference type="Proteomes" id="UP001374599">
    <property type="component" value="Unassembled WGS sequence"/>
</dbReference>
<organism evidence="1 2">
    <name type="scientific">Vallitalea maricola</name>
    <dbReference type="NCBI Taxonomy" id="3074433"/>
    <lineage>
        <taxon>Bacteria</taxon>
        <taxon>Bacillati</taxon>
        <taxon>Bacillota</taxon>
        <taxon>Clostridia</taxon>
        <taxon>Lachnospirales</taxon>
        <taxon>Vallitaleaceae</taxon>
        <taxon>Vallitalea</taxon>
    </lineage>
</organism>
<reference evidence="1" key="1">
    <citation type="submission" date="2023-09" db="EMBL/GenBank/DDBJ databases">
        <title>Vallitalea sediminicola and Vallitalea maricola sp. nov., anaerobic bacteria isolated from marine sediment.</title>
        <authorList>
            <person name="Hirano S."/>
            <person name="Maeda A."/>
            <person name="Terahara T."/>
            <person name="Mori K."/>
            <person name="Hamada M."/>
            <person name="Matsumoto R."/>
            <person name="Kobayashi T."/>
        </authorList>
    </citation>
    <scope>NUCLEOTIDE SEQUENCE</scope>
    <source>
        <strain evidence="1">AN17-2</strain>
    </source>
</reference>
<name>A0ACB5UQB5_9FIRM</name>
<gene>
    <name evidence="1" type="ORF">AN2V17_33000</name>
</gene>
<comment type="caution">
    <text evidence="1">The sequence shown here is derived from an EMBL/GenBank/DDBJ whole genome shotgun (WGS) entry which is preliminary data.</text>
</comment>
<sequence>MTSYLPPLILLNLALMLLIIYKVLSLVKLDKIKKINTYTEAKTIFGTFKHYIHFIFSPSKEGNGNEGGNDDDG</sequence>
<accession>A0ACB5UQB5</accession>
<dbReference type="EMBL" id="BTPU01000060">
    <property type="protein sequence ID" value="GMQ64063.1"/>
    <property type="molecule type" value="Genomic_DNA"/>
</dbReference>
<evidence type="ECO:0000313" key="1">
    <source>
        <dbReference type="EMBL" id="GMQ64063.1"/>
    </source>
</evidence>
<keyword evidence="2" id="KW-1185">Reference proteome</keyword>
<evidence type="ECO:0000313" key="2">
    <source>
        <dbReference type="Proteomes" id="UP001374599"/>
    </source>
</evidence>